<dbReference type="EMBL" id="SMZQ01000009">
    <property type="protein sequence ID" value="TDL34045.1"/>
    <property type="molecule type" value="Genomic_DNA"/>
</dbReference>
<dbReference type="AlphaFoldDB" id="A0A4R5XSZ2"/>
<dbReference type="Proteomes" id="UP000294621">
    <property type="component" value="Unassembled WGS sequence"/>
</dbReference>
<gene>
    <name evidence="2" type="ORF">E2R57_16185</name>
</gene>
<dbReference type="InterPro" id="IPR018697">
    <property type="entry name" value="DUF2199"/>
</dbReference>
<comment type="caution">
    <text evidence="2">The sequence shown here is derived from an EMBL/GenBank/DDBJ whole genome shotgun (WGS) entry which is preliminary data.</text>
</comment>
<name>A0A4R5XSZ2_9MICC</name>
<accession>A0A4R5XSZ2</accession>
<dbReference type="OrthoDB" id="3523497at2"/>
<reference evidence="2 3" key="1">
    <citation type="submission" date="2019-03" db="EMBL/GenBank/DDBJ databases">
        <title>Genome Sequencing and Assembly of Various Microbes Isolated from Partially Reclaimed Soil and Acid Mine Drainage (AMD) Site.</title>
        <authorList>
            <person name="Steinbock B."/>
            <person name="Bechtold R."/>
            <person name="Sevigny J.L."/>
            <person name="Thomas D."/>
            <person name="Cuthill L.R."/>
            <person name="Aveiro Johannsen E.J."/>
            <person name="Thomas K."/>
            <person name="Ghosh A."/>
        </authorList>
    </citation>
    <scope>NUCLEOTIDE SEQUENCE [LARGE SCALE GENOMIC DNA]</scope>
    <source>
        <strain evidence="2 3">S-A1</strain>
    </source>
</reference>
<organism evidence="2 3">
    <name type="scientific">Arthrobacter nitrophenolicus</name>
    <dbReference type="NCBI Taxonomy" id="683150"/>
    <lineage>
        <taxon>Bacteria</taxon>
        <taxon>Bacillati</taxon>
        <taxon>Actinomycetota</taxon>
        <taxon>Actinomycetes</taxon>
        <taxon>Micrococcales</taxon>
        <taxon>Micrococcaceae</taxon>
        <taxon>Arthrobacter</taxon>
    </lineage>
</organism>
<evidence type="ECO:0000313" key="3">
    <source>
        <dbReference type="Proteomes" id="UP000294621"/>
    </source>
</evidence>
<evidence type="ECO:0000256" key="1">
    <source>
        <dbReference type="SAM" id="MobiDB-lite"/>
    </source>
</evidence>
<sequence>MTKRREPRQPGLSGFRRGLSGAADLSCRDELLGAMLLLIVAKARHRRHEIHAVAWLDRLRADHDDHIALDVTYLAYQDAIDAFQHTDGEQKQAFRFIPLHLTPQRLAKQHGRFVVASPTSVVPGPAAGRSTARPRRLTEDQRLGGRMIFAKKRTCEVCGRKTTAHNRDVRFRLPDPVLDSPEQHHAEDSWLSDPDPNKATLMQIPNISPFVRALLPVKLEGGHEFRFGVWIAIHPDDLQHACKVWNAPEYTDLKLTGYLANRIQPWDLYRVPVNLAVLNPEHTPYCVSSPHEELNNVLSKVWPHDVLASLP</sequence>
<feature type="region of interest" description="Disordered" evidence="1">
    <location>
        <begin position="173"/>
        <end position="194"/>
    </location>
</feature>
<proteinExistence type="predicted"/>
<evidence type="ECO:0000313" key="2">
    <source>
        <dbReference type="EMBL" id="TDL34045.1"/>
    </source>
</evidence>
<protein>
    <submittedName>
        <fullName evidence="2">DUF2199 domain-containing protein</fullName>
    </submittedName>
</protein>
<dbReference type="Pfam" id="PF09965">
    <property type="entry name" value="DUF2199"/>
    <property type="match status" value="1"/>
</dbReference>